<evidence type="ECO:0000313" key="2">
    <source>
        <dbReference type="EMBL" id="KIC94346.1"/>
    </source>
</evidence>
<dbReference type="Proteomes" id="UP000031408">
    <property type="component" value="Unassembled WGS sequence"/>
</dbReference>
<accession>A0A0C1L403</accession>
<dbReference type="EMBL" id="JSVC01000013">
    <property type="protein sequence ID" value="KIC94346.1"/>
    <property type="molecule type" value="Genomic_DNA"/>
</dbReference>
<proteinExistence type="predicted"/>
<gene>
    <name evidence="2" type="ORF">OI18_12040</name>
</gene>
<comment type="caution">
    <text evidence="2">The sequence shown here is derived from an EMBL/GenBank/DDBJ whole genome shotgun (WGS) entry which is preliminary data.</text>
</comment>
<keyword evidence="3" id="KW-1185">Reference proteome</keyword>
<dbReference type="OrthoDB" id="852723at2"/>
<name>A0A0C1L403_9BACT</name>
<keyword evidence="1" id="KW-0812">Transmembrane</keyword>
<reference evidence="2 3" key="1">
    <citation type="submission" date="2014-11" db="EMBL/GenBank/DDBJ databases">
        <title>Genome sequence of Flavihumibacter solisilvae 3-3.</title>
        <authorList>
            <person name="Zhou G."/>
            <person name="Li M."/>
            <person name="Wang G."/>
        </authorList>
    </citation>
    <scope>NUCLEOTIDE SEQUENCE [LARGE SCALE GENOMIC DNA]</scope>
    <source>
        <strain evidence="2 3">3-3</strain>
    </source>
</reference>
<dbReference type="RefSeq" id="WP_039140105.1">
    <property type="nucleotide sequence ID" value="NZ_JSVC01000013.1"/>
</dbReference>
<protein>
    <submittedName>
        <fullName evidence="2">Uncharacterized protein</fullName>
    </submittedName>
</protein>
<feature type="transmembrane region" description="Helical" evidence="1">
    <location>
        <begin position="48"/>
        <end position="68"/>
    </location>
</feature>
<sequence>MRDLIAIIIGERLTLLKGLIVSFLLVFPFTFLPIINDGLTWSNIHARFPMSTLYALGFSLAVVVAAVIQNYNDLVDRKYLLDKPAFAKLDFHGRLDGVGSILNELETFLLEKIGRYYFRLNIINPDKNNFQVEIVPVIDIEEDQELKSKLRQQLGFTENRFFGVSINATDADLDNETFLLNKLTEIEKTLSDLDVRQPGFAENDLLLD</sequence>
<evidence type="ECO:0000313" key="3">
    <source>
        <dbReference type="Proteomes" id="UP000031408"/>
    </source>
</evidence>
<evidence type="ECO:0000256" key="1">
    <source>
        <dbReference type="SAM" id="Phobius"/>
    </source>
</evidence>
<feature type="transmembrane region" description="Helical" evidence="1">
    <location>
        <begin position="12"/>
        <end position="36"/>
    </location>
</feature>
<keyword evidence="1" id="KW-1133">Transmembrane helix</keyword>
<organism evidence="2 3">
    <name type="scientific">Flavihumibacter solisilvae</name>
    <dbReference type="NCBI Taxonomy" id="1349421"/>
    <lineage>
        <taxon>Bacteria</taxon>
        <taxon>Pseudomonadati</taxon>
        <taxon>Bacteroidota</taxon>
        <taxon>Chitinophagia</taxon>
        <taxon>Chitinophagales</taxon>
        <taxon>Chitinophagaceae</taxon>
        <taxon>Flavihumibacter</taxon>
    </lineage>
</organism>
<dbReference type="AlphaFoldDB" id="A0A0C1L403"/>
<keyword evidence="1" id="KW-0472">Membrane</keyword>